<sequence>MSEKQELLNNLLQLAQKEQKQGNKSITQEKLDSLSSYIINQSKSSNYKKYSEFHPIPKSSGLSDVRGERSNNESRNQKTSSYSPLFDKFTLPIPKNNPPRKLSQLSKFKKLENSFINILEVLANILDNLHLFSKFPMFPQRLLGLLKQTNKLWVILLIFLIRKTVSQLLNVKRKENKVKIELNILKSSSKGQIDNSLLKKYEKVLKDLKFDKTMLYLELFGNFLDLAFNVIELSGILVPDWLMNILNFSSMAMTIYRMNKDDEYIDDDITEDLI</sequence>
<evidence type="ECO:0000313" key="2">
    <source>
        <dbReference type="Proteomes" id="UP001152531"/>
    </source>
</evidence>
<comment type="caution">
    <text evidence="1">The sequence shown here is derived from an EMBL/GenBank/DDBJ whole genome shotgun (WGS) entry which is preliminary data.</text>
</comment>
<reference evidence="1" key="1">
    <citation type="submission" date="2022-06" db="EMBL/GenBank/DDBJ databases">
        <authorList>
            <person name="Legras J.-L."/>
            <person name="Devillers H."/>
            <person name="Grondin C."/>
        </authorList>
    </citation>
    <scope>NUCLEOTIDE SEQUENCE</scope>
    <source>
        <strain evidence="1">CLIB 1444</strain>
    </source>
</reference>
<accession>A0ACA9YC62</accession>
<gene>
    <name evidence="1" type="ORF">CLIB1444_09S01662</name>
</gene>
<keyword evidence="2" id="KW-1185">Reference proteome</keyword>
<dbReference type="Proteomes" id="UP001152531">
    <property type="component" value="Unassembled WGS sequence"/>
</dbReference>
<evidence type="ECO:0000313" key="1">
    <source>
        <dbReference type="EMBL" id="CAH6722351.1"/>
    </source>
</evidence>
<organism evidence="1 2">
    <name type="scientific">[Candida] jaroonii</name>
    <dbReference type="NCBI Taxonomy" id="467808"/>
    <lineage>
        <taxon>Eukaryota</taxon>
        <taxon>Fungi</taxon>
        <taxon>Dikarya</taxon>
        <taxon>Ascomycota</taxon>
        <taxon>Saccharomycotina</taxon>
        <taxon>Pichiomycetes</taxon>
        <taxon>Debaryomycetaceae</taxon>
        <taxon>Yamadazyma</taxon>
    </lineage>
</organism>
<name>A0ACA9YC62_9ASCO</name>
<protein>
    <submittedName>
        <fullName evidence="1">Uncharacterized protein</fullName>
    </submittedName>
</protein>
<dbReference type="EMBL" id="CALSDN010000009">
    <property type="protein sequence ID" value="CAH6722351.1"/>
    <property type="molecule type" value="Genomic_DNA"/>
</dbReference>
<proteinExistence type="predicted"/>